<dbReference type="AlphaFoldDB" id="A9B0U0"/>
<keyword evidence="1" id="KW-0472">Membrane</keyword>
<gene>
    <name evidence="2" type="ordered locus">Haur_1162</name>
</gene>
<accession>A9B0U0</accession>
<dbReference type="HOGENOM" id="CLU_2329893_0_0_0"/>
<dbReference type="InParanoid" id="A9B0U0"/>
<evidence type="ECO:0000256" key="1">
    <source>
        <dbReference type="SAM" id="Phobius"/>
    </source>
</evidence>
<protein>
    <submittedName>
        <fullName evidence="2">Uncharacterized protein</fullName>
    </submittedName>
</protein>
<dbReference type="KEGG" id="hau:Haur_1162"/>
<organism evidence="2 3">
    <name type="scientific">Herpetosiphon aurantiacus (strain ATCC 23779 / DSM 785 / 114-95)</name>
    <dbReference type="NCBI Taxonomy" id="316274"/>
    <lineage>
        <taxon>Bacteria</taxon>
        <taxon>Bacillati</taxon>
        <taxon>Chloroflexota</taxon>
        <taxon>Chloroflexia</taxon>
        <taxon>Herpetosiphonales</taxon>
        <taxon>Herpetosiphonaceae</taxon>
        <taxon>Herpetosiphon</taxon>
    </lineage>
</organism>
<keyword evidence="3" id="KW-1185">Reference proteome</keyword>
<feature type="transmembrane region" description="Helical" evidence="1">
    <location>
        <begin position="25"/>
        <end position="48"/>
    </location>
</feature>
<evidence type="ECO:0000313" key="3">
    <source>
        <dbReference type="Proteomes" id="UP000000787"/>
    </source>
</evidence>
<dbReference type="BioCyc" id="HAUR316274:GHYA-1184-MONOMER"/>
<proteinExistence type="predicted"/>
<name>A9B0U0_HERA2</name>
<dbReference type="STRING" id="316274.Haur_1162"/>
<keyword evidence="1" id="KW-1133">Transmembrane helix</keyword>
<dbReference type="Proteomes" id="UP000000787">
    <property type="component" value="Chromosome"/>
</dbReference>
<sequence>MHLAIAVLSCWILIQHFRPRGAFKILSFGLIALLIVGCIDFLHSIIAYLLPFELLAIVVSAGLNSLMLFCCFGWLFDHDYQTMLASLKRRFNNAQNDH</sequence>
<feature type="transmembrane region" description="Helical" evidence="1">
    <location>
        <begin position="54"/>
        <end position="76"/>
    </location>
</feature>
<dbReference type="EMBL" id="CP000875">
    <property type="protein sequence ID" value="ABX03810.1"/>
    <property type="molecule type" value="Genomic_DNA"/>
</dbReference>
<evidence type="ECO:0000313" key="2">
    <source>
        <dbReference type="EMBL" id="ABX03810.1"/>
    </source>
</evidence>
<reference evidence="2 3" key="1">
    <citation type="journal article" date="2011" name="Stand. Genomic Sci.">
        <title>Complete genome sequence of the filamentous gliding predatory bacterium Herpetosiphon aurantiacus type strain (114-95(T)).</title>
        <authorList>
            <person name="Kiss H."/>
            <person name="Nett M."/>
            <person name="Domin N."/>
            <person name="Martin K."/>
            <person name="Maresca J.A."/>
            <person name="Copeland A."/>
            <person name="Lapidus A."/>
            <person name="Lucas S."/>
            <person name="Berry K.W."/>
            <person name="Glavina Del Rio T."/>
            <person name="Dalin E."/>
            <person name="Tice H."/>
            <person name="Pitluck S."/>
            <person name="Richardson P."/>
            <person name="Bruce D."/>
            <person name="Goodwin L."/>
            <person name="Han C."/>
            <person name="Detter J.C."/>
            <person name="Schmutz J."/>
            <person name="Brettin T."/>
            <person name="Land M."/>
            <person name="Hauser L."/>
            <person name="Kyrpides N.C."/>
            <person name="Ivanova N."/>
            <person name="Goker M."/>
            <person name="Woyke T."/>
            <person name="Klenk H.P."/>
            <person name="Bryant D.A."/>
        </authorList>
    </citation>
    <scope>NUCLEOTIDE SEQUENCE [LARGE SCALE GENOMIC DNA]</scope>
    <source>
        <strain evidence="3">ATCC 23779 / DSM 785 / 114-95</strain>
    </source>
</reference>
<keyword evidence="1" id="KW-0812">Transmembrane</keyword>